<evidence type="ECO:0000313" key="3">
    <source>
        <dbReference type="Proteomes" id="UP000708208"/>
    </source>
</evidence>
<gene>
    <name evidence="2" type="ORF">AFUS01_LOCUS18958</name>
</gene>
<protein>
    <submittedName>
        <fullName evidence="2">Uncharacterized protein</fullName>
    </submittedName>
</protein>
<feature type="region of interest" description="Disordered" evidence="1">
    <location>
        <begin position="497"/>
        <end position="519"/>
    </location>
</feature>
<feature type="compositionally biased region" description="Basic residues" evidence="1">
    <location>
        <begin position="505"/>
        <end position="519"/>
    </location>
</feature>
<proteinExistence type="predicted"/>
<evidence type="ECO:0000256" key="1">
    <source>
        <dbReference type="SAM" id="MobiDB-lite"/>
    </source>
</evidence>
<dbReference type="Proteomes" id="UP000708208">
    <property type="component" value="Unassembled WGS sequence"/>
</dbReference>
<evidence type="ECO:0000313" key="2">
    <source>
        <dbReference type="EMBL" id="CAG7730302.1"/>
    </source>
</evidence>
<dbReference type="AlphaFoldDB" id="A0A8J2K1D2"/>
<accession>A0A8J2K1D2</accession>
<comment type="caution">
    <text evidence="2">The sequence shown here is derived from an EMBL/GenBank/DDBJ whole genome shotgun (WGS) entry which is preliminary data.</text>
</comment>
<sequence length="718" mass="80372">MRQTRSLNSANVPTNEKCTDARTKTTKRIVLVKNVTTQKPSLKNLHISASSSLGTTFTKKLSRVIKDRNEPMPAPQIKPPLISTTKSKYDILLNRSSTLLERAETQKKTNDKIPMKFHHSMLTSPDDFFQLKLSERQTRTENTNAFRLSNVNEQGLEPNIKCTGTESSTTFEVDGKKGEASNYCATINLRKTKSTRKVDSDRPNVLKGGLEHRSAKTNLSTVSNRGDCLPRTLLQRRLSEKILAHRTKYLKDCEADFCTSSTEGRNAFQNPLLEDGKKVLQKTQRVTPTSLKSGATKKMLAKLNQHLTVKTAEHRTNGPTFPETKSTIKPTAKNESFTSEIMQVKPSVILSPLYLNKNDSMSSTKIGSFGEKLNAPKICPSLIEKKYLTSDLSRIQLSAATIKDVMDDPLVIKEDGILSQIANPRNDITPKTLAKLLGESEMASMHTLKQTIIKKANKSLSLVPSGSSIITGPTESESLTFSERDNVPSEELSFDINSPEVENQKKKKRSKKKKRKMKQTKTASCFSAFELSQNSVIDSQLQECLQRQEILESQVRNFIEKMKPKSSSGMQSNCNETLDTLETLVKTQKEIINIQIDLRKRYGVRLSPSAVQQSPTYLEERNPPKQSAGSEHILNPYNLHYGQLASYAKEINGNIAFYCPACNIACENEMKFRLHLESPSHVSTAYKALQESQPLYNCDDCKTKIQGTTQFLAHVAVI</sequence>
<keyword evidence="3" id="KW-1185">Reference proteome</keyword>
<organism evidence="2 3">
    <name type="scientific">Allacma fusca</name>
    <dbReference type="NCBI Taxonomy" id="39272"/>
    <lineage>
        <taxon>Eukaryota</taxon>
        <taxon>Metazoa</taxon>
        <taxon>Ecdysozoa</taxon>
        <taxon>Arthropoda</taxon>
        <taxon>Hexapoda</taxon>
        <taxon>Collembola</taxon>
        <taxon>Symphypleona</taxon>
        <taxon>Sminthuridae</taxon>
        <taxon>Allacma</taxon>
    </lineage>
</organism>
<name>A0A8J2K1D2_9HEXA</name>
<reference evidence="2" key="1">
    <citation type="submission" date="2021-06" db="EMBL/GenBank/DDBJ databases">
        <authorList>
            <person name="Hodson N. C."/>
            <person name="Mongue J. A."/>
            <person name="Jaron S. K."/>
        </authorList>
    </citation>
    <scope>NUCLEOTIDE SEQUENCE</scope>
</reference>
<dbReference type="EMBL" id="CAJVCH010192205">
    <property type="protein sequence ID" value="CAG7730302.1"/>
    <property type="molecule type" value="Genomic_DNA"/>
</dbReference>